<evidence type="ECO:0000313" key="5">
    <source>
        <dbReference type="EMBL" id="MFD0692395.1"/>
    </source>
</evidence>
<evidence type="ECO:0000313" key="6">
    <source>
        <dbReference type="Proteomes" id="UP001597063"/>
    </source>
</evidence>
<keyword evidence="3" id="KW-0804">Transcription</keyword>
<dbReference type="InterPro" id="IPR036390">
    <property type="entry name" value="WH_DNA-bd_sf"/>
</dbReference>
<dbReference type="SUPFAM" id="SSF48008">
    <property type="entry name" value="GntR ligand-binding domain-like"/>
    <property type="match status" value="1"/>
</dbReference>
<gene>
    <name evidence="5" type="ORF">ACFQZM_48470</name>
</gene>
<dbReference type="RefSeq" id="WP_131756172.1">
    <property type="nucleotide sequence ID" value="NZ_CAACUY010000013.1"/>
</dbReference>
<dbReference type="InterPro" id="IPR000524">
    <property type="entry name" value="Tscrpt_reg_HTH_GntR"/>
</dbReference>
<evidence type="ECO:0000256" key="2">
    <source>
        <dbReference type="ARBA" id="ARBA00023125"/>
    </source>
</evidence>
<dbReference type="PANTHER" id="PTHR43537">
    <property type="entry name" value="TRANSCRIPTIONAL REGULATOR, GNTR FAMILY"/>
    <property type="match status" value="1"/>
</dbReference>
<dbReference type="InterPro" id="IPR011711">
    <property type="entry name" value="GntR_C"/>
</dbReference>
<dbReference type="Gene3D" id="1.10.10.10">
    <property type="entry name" value="Winged helix-like DNA-binding domain superfamily/Winged helix DNA-binding domain"/>
    <property type="match status" value="1"/>
</dbReference>
<evidence type="ECO:0000256" key="1">
    <source>
        <dbReference type="ARBA" id="ARBA00023015"/>
    </source>
</evidence>
<dbReference type="Pfam" id="PF07729">
    <property type="entry name" value="FCD"/>
    <property type="match status" value="1"/>
</dbReference>
<evidence type="ECO:0000259" key="4">
    <source>
        <dbReference type="PROSITE" id="PS50949"/>
    </source>
</evidence>
<reference evidence="6" key="1">
    <citation type="journal article" date="2019" name="Int. J. Syst. Evol. Microbiol.">
        <title>The Global Catalogue of Microorganisms (GCM) 10K type strain sequencing project: providing services to taxonomists for standard genome sequencing and annotation.</title>
        <authorList>
            <consortium name="The Broad Institute Genomics Platform"/>
            <consortium name="The Broad Institute Genome Sequencing Center for Infectious Disease"/>
            <person name="Wu L."/>
            <person name="Ma J."/>
        </authorList>
    </citation>
    <scope>NUCLEOTIDE SEQUENCE [LARGE SCALE GENOMIC DNA]</scope>
    <source>
        <strain evidence="6">JCM 9371</strain>
    </source>
</reference>
<organism evidence="5 6">
    <name type="scientific">Actinomadura fibrosa</name>
    <dbReference type="NCBI Taxonomy" id="111802"/>
    <lineage>
        <taxon>Bacteria</taxon>
        <taxon>Bacillati</taxon>
        <taxon>Actinomycetota</taxon>
        <taxon>Actinomycetes</taxon>
        <taxon>Streptosporangiales</taxon>
        <taxon>Thermomonosporaceae</taxon>
        <taxon>Actinomadura</taxon>
    </lineage>
</organism>
<dbReference type="CDD" id="cd07377">
    <property type="entry name" value="WHTH_GntR"/>
    <property type="match status" value="1"/>
</dbReference>
<sequence length="237" mass="26279">MASIQRRAADLVFEHLQERIVSGELAPGDKLDPTEIAADLGLSRTPVREAILRLDSEGLVNRLPYRGVVVAGIDLRVAEEIAALRIHMETLAATLAVPRLSEQDIADMRETHTQLTESLKGDYAQREFNELNRRFHMTLYRRADNAALLRVIENLASQAERIRMHFDLRQGPAQPHHEAILRACEERDAAAAAAATRDHILTAHQAMMPDDHRIEPGSSLATVLAVADHVQGLPSCT</sequence>
<dbReference type="InterPro" id="IPR036388">
    <property type="entry name" value="WH-like_DNA-bd_sf"/>
</dbReference>
<protein>
    <submittedName>
        <fullName evidence="5">GntR family transcriptional regulator</fullName>
    </submittedName>
</protein>
<proteinExistence type="predicted"/>
<dbReference type="Proteomes" id="UP001597063">
    <property type="component" value="Unassembled WGS sequence"/>
</dbReference>
<dbReference type="Gene3D" id="1.20.120.530">
    <property type="entry name" value="GntR ligand-binding domain-like"/>
    <property type="match status" value="1"/>
</dbReference>
<keyword evidence="2" id="KW-0238">DNA-binding</keyword>
<accession>A0ABW2Y2V7</accession>
<keyword evidence="6" id="KW-1185">Reference proteome</keyword>
<dbReference type="Pfam" id="PF00392">
    <property type="entry name" value="GntR"/>
    <property type="match status" value="1"/>
</dbReference>
<dbReference type="EMBL" id="JBHTGP010000041">
    <property type="protein sequence ID" value="MFD0692395.1"/>
    <property type="molecule type" value="Genomic_DNA"/>
</dbReference>
<comment type="caution">
    <text evidence="5">The sequence shown here is derived from an EMBL/GenBank/DDBJ whole genome shotgun (WGS) entry which is preliminary data.</text>
</comment>
<dbReference type="SUPFAM" id="SSF46785">
    <property type="entry name" value="Winged helix' DNA-binding domain"/>
    <property type="match status" value="1"/>
</dbReference>
<feature type="domain" description="HTH gntR-type" evidence="4">
    <location>
        <begin position="6"/>
        <end position="73"/>
    </location>
</feature>
<dbReference type="InterPro" id="IPR008920">
    <property type="entry name" value="TF_FadR/GntR_C"/>
</dbReference>
<dbReference type="PROSITE" id="PS50949">
    <property type="entry name" value="HTH_GNTR"/>
    <property type="match status" value="1"/>
</dbReference>
<name>A0ABW2Y2V7_9ACTN</name>
<dbReference type="SMART" id="SM00895">
    <property type="entry name" value="FCD"/>
    <property type="match status" value="1"/>
</dbReference>
<dbReference type="SMART" id="SM00345">
    <property type="entry name" value="HTH_GNTR"/>
    <property type="match status" value="1"/>
</dbReference>
<dbReference type="PANTHER" id="PTHR43537:SF24">
    <property type="entry name" value="GLUCONATE OPERON TRANSCRIPTIONAL REPRESSOR"/>
    <property type="match status" value="1"/>
</dbReference>
<evidence type="ECO:0000256" key="3">
    <source>
        <dbReference type="ARBA" id="ARBA00023163"/>
    </source>
</evidence>
<keyword evidence="1" id="KW-0805">Transcription regulation</keyword>